<protein>
    <recommendedName>
        <fullName evidence="11">Mitochondrial carrier</fullName>
    </recommendedName>
</protein>
<evidence type="ECO:0000256" key="1">
    <source>
        <dbReference type="ARBA" id="ARBA00004141"/>
    </source>
</evidence>
<feature type="transmembrane region" description="Helical" evidence="8">
    <location>
        <begin position="164"/>
        <end position="190"/>
    </location>
</feature>
<feature type="transmembrane region" description="Helical" evidence="8">
    <location>
        <begin position="115"/>
        <end position="133"/>
    </location>
</feature>
<evidence type="ECO:0000256" key="6">
    <source>
        <dbReference type="ARBA" id="ARBA00022989"/>
    </source>
</evidence>
<dbReference type="InterPro" id="IPR050391">
    <property type="entry name" value="Mito_Metabolite_Transporter"/>
</dbReference>
<comment type="subcellular location">
    <subcellularLocation>
        <location evidence="1">Membrane</location>
        <topology evidence="1">Multi-pass membrane protein</topology>
    </subcellularLocation>
</comment>
<dbReference type="SUPFAM" id="SSF103506">
    <property type="entry name" value="Mitochondrial carrier"/>
    <property type="match status" value="2"/>
</dbReference>
<evidence type="ECO:0000256" key="2">
    <source>
        <dbReference type="ARBA" id="ARBA00006375"/>
    </source>
</evidence>
<gene>
    <name evidence="9" type="ORF">PHACADRAFT_258223</name>
</gene>
<dbReference type="AlphaFoldDB" id="K5UWI9"/>
<dbReference type="HOGENOM" id="CLU_044884_0_0_1"/>
<dbReference type="PANTHER" id="PTHR45618">
    <property type="entry name" value="MITOCHONDRIAL DICARBOXYLATE CARRIER-RELATED"/>
    <property type="match status" value="1"/>
</dbReference>
<dbReference type="OrthoDB" id="21292at2759"/>
<dbReference type="RefSeq" id="XP_007397095.1">
    <property type="nucleotide sequence ID" value="XM_007397033.1"/>
</dbReference>
<keyword evidence="6 8" id="KW-1133">Transmembrane helix</keyword>
<evidence type="ECO:0000256" key="7">
    <source>
        <dbReference type="ARBA" id="ARBA00023136"/>
    </source>
</evidence>
<dbReference type="Proteomes" id="UP000008370">
    <property type="component" value="Unassembled WGS sequence"/>
</dbReference>
<dbReference type="InterPro" id="IPR023395">
    <property type="entry name" value="MCP_dom_sf"/>
</dbReference>
<evidence type="ECO:0000256" key="4">
    <source>
        <dbReference type="ARBA" id="ARBA00022692"/>
    </source>
</evidence>
<name>K5UWI9_PHACS</name>
<evidence type="ECO:0008006" key="11">
    <source>
        <dbReference type="Google" id="ProtNLM"/>
    </source>
</evidence>
<dbReference type="InterPro" id="IPR018108">
    <property type="entry name" value="MCP_transmembrane"/>
</dbReference>
<keyword evidence="10" id="KW-1185">Reference proteome</keyword>
<keyword evidence="5" id="KW-0677">Repeat</keyword>
<feature type="transmembrane region" description="Helical" evidence="8">
    <location>
        <begin position="210"/>
        <end position="234"/>
    </location>
</feature>
<dbReference type="KEGG" id="pco:PHACADRAFT_258223"/>
<proteinExistence type="inferred from homology"/>
<accession>K5UWI9</accession>
<evidence type="ECO:0000256" key="3">
    <source>
        <dbReference type="ARBA" id="ARBA00022448"/>
    </source>
</evidence>
<comment type="similarity">
    <text evidence="2">Belongs to the mitochondrial carrier (TC 2.A.29) family.</text>
</comment>
<organism evidence="9 10">
    <name type="scientific">Phanerochaete carnosa (strain HHB-10118-sp)</name>
    <name type="common">White-rot fungus</name>
    <name type="synonym">Peniophora carnosa</name>
    <dbReference type="NCBI Taxonomy" id="650164"/>
    <lineage>
        <taxon>Eukaryota</taxon>
        <taxon>Fungi</taxon>
        <taxon>Dikarya</taxon>
        <taxon>Basidiomycota</taxon>
        <taxon>Agaricomycotina</taxon>
        <taxon>Agaricomycetes</taxon>
        <taxon>Polyporales</taxon>
        <taxon>Phanerochaetaceae</taxon>
        <taxon>Phanerochaete</taxon>
    </lineage>
</organism>
<keyword evidence="4 8" id="KW-0812">Transmembrane</keyword>
<dbReference type="GO" id="GO:0016020">
    <property type="term" value="C:membrane"/>
    <property type="evidence" value="ECO:0007669"/>
    <property type="project" value="UniProtKB-SubCell"/>
</dbReference>
<dbReference type="STRING" id="650164.K5UWI9"/>
<keyword evidence="7 8" id="KW-0472">Membrane</keyword>
<evidence type="ECO:0000256" key="8">
    <source>
        <dbReference type="SAM" id="Phobius"/>
    </source>
</evidence>
<feature type="transmembrane region" description="Helical" evidence="8">
    <location>
        <begin position="72"/>
        <end position="95"/>
    </location>
</feature>
<keyword evidence="3" id="KW-0813">Transport</keyword>
<feature type="transmembrane region" description="Helical" evidence="8">
    <location>
        <begin position="6"/>
        <end position="27"/>
    </location>
</feature>
<dbReference type="Pfam" id="PF00153">
    <property type="entry name" value="Mito_carr"/>
    <property type="match status" value="1"/>
</dbReference>
<dbReference type="GeneID" id="18917054"/>
<evidence type="ECO:0000313" key="10">
    <source>
        <dbReference type="Proteomes" id="UP000008370"/>
    </source>
</evidence>
<evidence type="ECO:0000313" key="9">
    <source>
        <dbReference type="EMBL" id="EKM54401.1"/>
    </source>
</evidence>
<reference evidence="9 10" key="1">
    <citation type="journal article" date="2012" name="BMC Genomics">
        <title>Comparative genomics of the white-rot fungi, Phanerochaete carnosa and P. chrysosporium, to elucidate the genetic basis of the distinct wood types they colonize.</title>
        <authorList>
            <person name="Suzuki H."/>
            <person name="MacDonald J."/>
            <person name="Syed K."/>
            <person name="Salamov A."/>
            <person name="Hori C."/>
            <person name="Aerts A."/>
            <person name="Henrissat B."/>
            <person name="Wiebenga A."/>
            <person name="vanKuyk P.A."/>
            <person name="Barry K."/>
            <person name="Lindquist E."/>
            <person name="LaButti K."/>
            <person name="Lapidus A."/>
            <person name="Lucas S."/>
            <person name="Coutinho P."/>
            <person name="Gong Y."/>
            <person name="Samejima M."/>
            <person name="Mahadevan R."/>
            <person name="Abou-Zaid M."/>
            <person name="de Vries R.P."/>
            <person name="Igarashi K."/>
            <person name="Yadav J.S."/>
            <person name="Grigoriev I.V."/>
            <person name="Master E.R."/>
        </authorList>
    </citation>
    <scope>NUCLEOTIDE SEQUENCE [LARGE SCALE GENOMIC DNA]</scope>
    <source>
        <strain evidence="9 10">HHB-10118-sp</strain>
    </source>
</reference>
<dbReference type="InParanoid" id="K5UWI9"/>
<sequence length="322" mass="35507">MLLESIGVFLSLGAYLAIAIPIVGALVRLRTNYNPKSIQLDAEGNVEPHTGPIVTSFFGMLKRVKRIEGWGGLYKGTMPALLETVALTLFVIVALDTGAIRYGARAPNTGILGSLAYATVALILNLPAVVVTFRSITTPYRLPWFNPVYSLRVLLTPTERRKPWIIYFTPGLLAAQFLHLAYKIIFIGSLRRLLLPSLPSREDNWIGNISFWKLGIMLAVGLVSTVILCPLEVIASKLAIQRNHAAPEYNSVAQEVEDDALNNEEYAEYTGAEEDVIGLRHEKDPYLGLIDCAKKVVNEEGWQALYRAWWITALSGLANALG</sequence>
<evidence type="ECO:0000256" key="5">
    <source>
        <dbReference type="ARBA" id="ARBA00022737"/>
    </source>
</evidence>
<dbReference type="EMBL" id="JH930473">
    <property type="protein sequence ID" value="EKM54401.1"/>
    <property type="molecule type" value="Genomic_DNA"/>
</dbReference>
<dbReference type="Gene3D" id="1.50.40.10">
    <property type="entry name" value="Mitochondrial carrier domain"/>
    <property type="match status" value="1"/>
</dbReference>